<dbReference type="OMA" id="CSERWNS"/>
<dbReference type="GO" id="GO:0016020">
    <property type="term" value="C:membrane"/>
    <property type="evidence" value="ECO:0007669"/>
    <property type="project" value="InterPro"/>
</dbReference>
<evidence type="ECO:0008006" key="11">
    <source>
        <dbReference type="Google" id="ProtNLM"/>
    </source>
</evidence>
<evidence type="ECO:0000256" key="1">
    <source>
        <dbReference type="ARBA" id="ARBA00009228"/>
    </source>
</evidence>
<evidence type="ECO:0000256" key="6">
    <source>
        <dbReference type="PROSITE-ProRule" id="PRU00196"/>
    </source>
</evidence>
<dbReference type="PROSITE" id="PS50240">
    <property type="entry name" value="TRYPSIN_DOM"/>
    <property type="match status" value="1"/>
</dbReference>
<dbReference type="InterPro" id="IPR018114">
    <property type="entry name" value="TRYPSIN_HIS"/>
</dbReference>
<keyword evidence="10" id="KW-1185">Reference proteome</keyword>
<dbReference type="GO" id="GO:0006508">
    <property type="term" value="P:proteolysis"/>
    <property type="evidence" value="ECO:0007669"/>
    <property type="project" value="UniProtKB-KW"/>
</dbReference>
<dbReference type="SUPFAM" id="SSF50494">
    <property type="entry name" value="Trypsin-like serine proteases"/>
    <property type="match status" value="1"/>
</dbReference>
<dbReference type="FunFam" id="2.40.10.10:FF:000003">
    <property type="entry name" value="Transmembrane serine protease 3"/>
    <property type="match status" value="1"/>
</dbReference>
<accession>A0A670KIY5</accession>
<name>A0A670KIY5_PODMU</name>
<dbReference type="GO" id="GO:0004252">
    <property type="term" value="F:serine-type endopeptidase activity"/>
    <property type="evidence" value="ECO:0007669"/>
    <property type="project" value="InterPro"/>
</dbReference>
<comment type="similarity">
    <text evidence="1">Belongs to the peptidase S1 family. Snake venom subfamily.</text>
</comment>
<feature type="domain" description="Peptidase S1" evidence="7">
    <location>
        <begin position="124"/>
        <end position="368"/>
    </location>
</feature>
<dbReference type="PANTHER" id="PTHR24252:SF7">
    <property type="entry name" value="HYALIN"/>
    <property type="match status" value="1"/>
</dbReference>
<evidence type="ECO:0000313" key="10">
    <source>
        <dbReference type="Proteomes" id="UP000472272"/>
    </source>
</evidence>
<reference evidence="9 10" key="1">
    <citation type="journal article" date="2019" name="Proc. Natl. Acad. Sci. U.S.A.">
        <title>Regulatory changes in pterin and carotenoid genes underlie balanced color polymorphisms in the wall lizard.</title>
        <authorList>
            <person name="Andrade P."/>
            <person name="Pinho C."/>
            <person name="Perez I de Lanuza G."/>
            <person name="Afonso S."/>
            <person name="Brejcha J."/>
            <person name="Rubin C.J."/>
            <person name="Wallerman O."/>
            <person name="Pereira P."/>
            <person name="Sabatino S.J."/>
            <person name="Bellati A."/>
            <person name="Pellitteri-Rosa D."/>
            <person name="Bosakova Z."/>
            <person name="Bunikis I."/>
            <person name="Carretero M.A."/>
            <person name="Feiner N."/>
            <person name="Marsik P."/>
            <person name="Pauperio F."/>
            <person name="Salvi D."/>
            <person name="Soler L."/>
            <person name="While G.M."/>
            <person name="Uller T."/>
            <person name="Font E."/>
            <person name="Andersson L."/>
            <person name="Carneiro M."/>
        </authorList>
    </citation>
    <scope>NUCLEOTIDE SEQUENCE</scope>
</reference>
<keyword evidence="5" id="KW-1015">Disulfide bond</keyword>
<dbReference type="SUPFAM" id="SSF56487">
    <property type="entry name" value="SRCR-like"/>
    <property type="match status" value="1"/>
</dbReference>
<organism evidence="9 10">
    <name type="scientific">Podarcis muralis</name>
    <name type="common">Wall lizard</name>
    <name type="synonym">Lacerta muralis</name>
    <dbReference type="NCBI Taxonomy" id="64176"/>
    <lineage>
        <taxon>Eukaryota</taxon>
        <taxon>Metazoa</taxon>
        <taxon>Chordata</taxon>
        <taxon>Craniata</taxon>
        <taxon>Vertebrata</taxon>
        <taxon>Euteleostomi</taxon>
        <taxon>Lepidosauria</taxon>
        <taxon>Squamata</taxon>
        <taxon>Bifurcata</taxon>
        <taxon>Unidentata</taxon>
        <taxon>Episquamata</taxon>
        <taxon>Laterata</taxon>
        <taxon>Lacertibaenia</taxon>
        <taxon>Lacertidae</taxon>
        <taxon>Podarcis</taxon>
    </lineage>
</organism>
<keyword evidence="4" id="KW-0720">Serine protease</keyword>
<dbReference type="Pfam" id="PF15494">
    <property type="entry name" value="SRCR_2"/>
    <property type="match status" value="1"/>
</dbReference>
<dbReference type="InterPro" id="IPR001190">
    <property type="entry name" value="SRCR"/>
</dbReference>
<dbReference type="GO" id="GO:0005576">
    <property type="term" value="C:extracellular region"/>
    <property type="evidence" value="ECO:0007669"/>
    <property type="project" value="UniProtKB-ARBA"/>
</dbReference>
<dbReference type="CDD" id="cd00190">
    <property type="entry name" value="Tryp_SPc"/>
    <property type="match status" value="1"/>
</dbReference>
<dbReference type="PROSITE" id="PS50287">
    <property type="entry name" value="SRCR_2"/>
    <property type="match status" value="1"/>
</dbReference>
<proteinExistence type="inferred from homology"/>
<reference evidence="9" key="3">
    <citation type="submission" date="2025-09" db="UniProtKB">
        <authorList>
            <consortium name="Ensembl"/>
        </authorList>
    </citation>
    <scope>IDENTIFICATION</scope>
</reference>
<dbReference type="Gene3D" id="2.40.10.10">
    <property type="entry name" value="Trypsin-like serine proteases"/>
    <property type="match status" value="2"/>
</dbReference>
<dbReference type="GeneTree" id="ENSGT00940000159163"/>
<keyword evidence="3" id="KW-0378">Hydrolase</keyword>
<protein>
    <recommendedName>
        <fullName evidence="11">Peptidase S1 domain-containing protein</fullName>
    </recommendedName>
</protein>
<evidence type="ECO:0000256" key="5">
    <source>
        <dbReference type="ARBA" id="ARBA00023157"/>
    </source>
</evidence>
<dbReference type="Proteomes" id="UP000472272">
    <property type="component" value="Chromosome 15"/>
</dbReference>
<feature type="domain" description="SRCR" evidence="8">
    <location>
        <begin position="26"/>
        <end position="130"/>
    </location>
</feature>
<dbReference type="AlphaFoldDB" id="A0A670KIY5"/>
<evidence type="ECO:0000256" key="4">
    <source>
        <dbReference type="ARBA" id="ARBA00022825"/>
    </source>
</evidence>
<dbReference type="InterPro" id="IPR009003">
    <property type="entry name" value="Peptidase_S1_PA"/>
</dbReference>
<dbReference type="PROSITE" id="PS00134">
    <property type="entry name" value="TRYPSIN_HIS"/>
    <property type="match status" value="1"/>
</dbReference>
<evidence type="ECO:0000259" key="8">
    <source>
        <dbReference type="PROSITE" id="PS50287"/>
    </source>
</evidence>
<evidence type="ECO:0000256" key="3">
    <source>
        <dbReference type="ARBA" id="ARBA00022801"/>
    </source>
</evidence>
<dbReference type="Pfam" id="PF00089">
    <property type="entry name" value="Trypsin"/>
    <property type="match status" value="1"/>
</dbReference>
<dbReference type="SMART" id="SM00020">
    <property type="entry name" value="Tryp_SPc"/>
    <property type="match status" value="1"/>
</dbReference>
<dbReference type="InterPro" id="IPR043504">
    <property type="entry name" value="Peptidase_S1_PA_chymotrypsin"/>
</dbReference>
<reference evidence="9" key="2">
    <citation type="submission" date="2025-08" db="UniProtKB">
        <authorList>
            <consortium name="Ensembl"/>
        </authorList>
    </citation>
    <scope>IDENTIFICATION</scope>
</reference>
<dbReference type="PANTHER" id="PTHR24252">
    <property type="entry name" value="ACROSIN-RELATED"/>
    <property type="match status" value="1"/>
</dbReference>
<dbReference type="Gene3D" id="3.10.250.10">
    <property type="entry name" value="SRCR-like domain"/>
    <property type="match status" value="1"/>
</dbReference>
<dbReference type="InterPro" id="IPR001254">
    <property type="entry name" value="Trypsin_dom"/>
</dbReference>
<keyword evidence="2" id="KW-0645">Protease</keyword>
<evidence type="ECO:0000256" key="2">
    <source>
        <dbReference type="ARBA" id="ARBA00022670"/>
    </source>
</evidence>
<sequence>MLFPSFSYQEQAAKLHRLSTVSCSSLFLIHPVLVFFRINRNNFLLEVQAEGQSNWFLVCHENWDVSLGMQICRWLGHARLTHHKGVNLTDVKLNTTQEFAQILPNWKRNIKDKWQMSRCPSGRIVALKCSECGSKAPQTMERKDPSPGHWPWQVTLYHEANHFCAGSMVSEEWIVTAAHCQACSGFLFHSRLSGWVAFAGLEDHTSVKEQVEAAVEKAVPHPNYSSRSPDYDIAMLKLKEPLRFSDTVGAVCLPQYHQDIPSGSTCWISAQDTTRLENVPVTLLSTQKCNSSCRMAGELSPRMLCAHYLDGNTEACKAKWGGPLVCLLEHVWRLVGIGSQRTGCKEPEQPGVYTEVAEFLDWIHHDVFGLLQLQGSYVYRAL</sequence>
<dbReference type="InterPro" id="IPR036772">
    <property type="entry name" value="SRCR-like_dom_sf"/>
</dbReference>
<dbReference type="InterPro" id="IPR001314">
    <property type="entry name" value="Peptidase_S1A"/>
</dbReference>
<comment type="caution">
    <text evidence="6">Lacks conserved residue(s) required for the propagation of feature annotation.</text>
</comment>
<dbReference type="Ensembl" id="ENSPMRT00000038429.1">
    <property type="protein sequence ID" value="ENSPMRP00000036265.1"/>
    <property type="gene ID" value="ENSPMRG00000023418.1"/>
</dbReference>
<dbReference type="PRINTS" id="PR00722">
    <property type="entry name" value="CHYMOTRYPSIN"/>
</dbReference>
<evidence type="ECO:0000259" key="7">
    <source>
        <dbReference type="PROSITE" id="PS50240"/>
    </source>
</evidence>
<evidence type="ECO:0000313" key="9">
    <source>
        <dbReference type="Ensembl" id="ENSPMRP00000036265.1"/>
    </source>
</evidence>